<sequence length="243" mass="27301">MKNTKKLGLLISSKTGESLRPFIKPRNGILRGISIIIFGYWWYWMYISYSWGTLPVFTVLLIFSFYLIVGGISISRARLGNKHVLAHQILNWALPISSKTEEPLKPIIKPRDLLLRGIIVIAMGFLFLGSLSYSGGTLIGFLIFIYSLIGGCILISRAKLGKNHILAHQIIILISDLFFLIMGFVFSIILWSIPGVPGLLTMVGSIIIIIVSTLVSIIHCLYWLVKLEKYKVKIKLLPSPLKM</sequence>
<keyword evidence="1" id="KW-1133">Transmembrane helix</keyword>
<feature type="transmembrane region" description="Helical" evidence="1">
    <location>
        <begin position="53"/>
        <end position="74"/>
    </location>
</feature>
<protein>
    <submittedName>
        <fullName evidence="2">Uncharacterized protein</fullName>
    </submittedName>
</protein>
<dbReference type="EMBL" id="LAZR01010088">
    <property type="protein sequence ID" value="KKM68884.1"/>
    <property type="molecule type" value="Genomic_DNA"/>
</dbReference>
<evidence type="ECO:0000313" key="2">
    <source>
        <dbReference type="EMBL" id="KKM68884.1"/>
    </source>
</evidence>
<feature type="transmembrane region" description="Helical" evidence="1">
    <location>
        <begin position="170"/>
        <end position="193"/>
    </location>
</feature>
<name>A0A0F9JGB4_9ZZZZ</name>
<feature type="transmembrane region" description="Helical" evidence="1">
    <location>
        <begin position="199"/>
        <end position="225"/>
    </location>
</feature>
<dbReference type="AlphaFoldDB" id="A0A0F9JGB4"/>
<gene>
    <name evidence="2" type="ORF">LCGC14_1456430</name>
</gene>
<feature type="transmembrane region" description="Helical" evidence="1">
    <location>
        <begin position="113"/>
        <end position="133"/>
    </location>
</feature>
<keyword evidence="1" id="KW-0812">Transmembrane</keyword>
<feature type="transmembrane region" description="Helical" evidence="1">
    <location>
        <begin position="139"/>
        <end position="158"/>
    </location>
</feature>
<feature type="transmembrane region" description="Helical" evidence="1">
    <location>
        <begin position="28"/>
        <end position="47"/>
    </location>
</feature>
<keyword evidence="1" id="KW-0472">Membrane</keyword>
<organism evidence="2">
    <name type="scientific">marine sediment metagenome</name>
    <dbReference type="NCBI Taxonomy" id="412755"/>
    <lineage>
        <taxon>unclassified sequences</taxon>
        <taxon>metagenomes</taxon>
        <taxon>ecological metagenomes</taxon>
    </lineage>
</organism>
<accession>A0A0F9JGB4</accession>
<reference evidence="2" key="1">
    <citation type="journal article" date="2015" name="Nature">
        <title>Complex archaea that bridge the gap between prokaryotes and eukaryotes.</title>
        <authorList>
            <person name="Spang A."/>
            <person name="Saw J.H."/>
            <person name="Jorgensen S.L."/>
            <person name="Zaremba-Niedzwiedzka K."/>
            <person name="Martijn J."/>
            <person name="Lind A.E."/>
            <person name="van Eijk R."/>
            <person name="Schleper C."/>
            <person name="Guy L."/>
            <person name="Ettema T.J."/>
        </authorList>
    </citation>
    <scope>NUCLEOTIDE SEQUENCE</scope>
</reference>
<evidence type="ECO:0000256" key="1">
    <source>
        <dbReference type="SAM" id="Phobius"/>
    </source>
</evidence>
<proteinExistence type="predicted"/>
<comment type="caution">
    <text evidence="2">The sequence shown here is derived from an EMBL/GenBank/DDBJ whole genome shotgun (WGS) entry which is preliminary data.</text>
</comment>